<proteinExistence type="predicted"/>
<feature type="region of interest" description="Disordered" evidence="1">
    <location>
        <begin position="55"/>
        <end position="76"/>
    </location>
</feature>
<sequence length="550" mass="61731">MPVLARFSYRPAPPNLHSPQSEFKHPLRTLTHTFIPLYVSTMPAVRHTKGTDLLAHSPVSATPTRGSLGHTEKASVRRSTNDYKLVPLQEIRRGRPKRVAETAQRRDGTDQSVAVWYCFVPGCDKHYSRRNDFYPRNLPHHLSWEHKQQCMYFCPFKGCEYSGLQLSNFKTHMKTQDLQLIVDEESEHRFNGRGHFDDGDDRHDRSKIIPAPRFLTQGLAALDGQVGRTPSPFSDSEPIFPRDADMAEVDVDQLVGESIGIDRRLDSPLSSDDEGKMPETPAESPSRHHFLSADSISRHSECSIQLYDNSRASHYYAQDVPVDGSDPRSLPCFHQRAARAAEVFNVDPESIQWNQGQNLRRLLDISYPRVERGTKGKSGARRGSGNASSAITLPSFDSTFGDAARMEAGPRFSTNSANSEGSSYSPASFYRQHRDSRLHMNHLGQQEASIKATSSQGRHARLRAILTFSVMVSMMTKPTTTSDFRRHAFSPLFLNGTIAPRWINTRTRTGFGRMMAPARSHLSLKAINVLRLATARCPGLHGLEGDLLKR</sequence>
<dbReference type="Proteomes" id="UP000305067">
    <property type="component" value="Unassembled WGS sequence"/>
</dbReference>
<reference evidence="2 3" key="1">
    <citation type="journal article" date="2019" name="Nat. Ecol. Evol.">
        <title>Megaphylogeny resolves global patterns of mushroom evolution.</title>
        <authorList>
            <person name="Varga T."/>
            <person name="Krizsan K."/>
            <person name="Foldi C."/>
            <person name="Dima B."/>
            <person name="Sanchez-Garcia M."/>
            <person name="Sanchez-Ramirez S."/>
            <person name="Szollosi G.J."/>
            <person name="Szarkandi J.G."/>
            <person name="Papp V."/>
            <person name="Albert L."/>
            <person name="Andreopoulos W."/>
            <person name="Angelini C."/>
            <person name="Antonin V."/>
            <person name="Barry K.W."/>
            <person name="Bougher N.L."/>
            <person name="Buchanan P."/>
            <person name="Buyck B."/>
            <person name="Bense V."/>
            <person name="Catcheside P."/>
            <person name="Chovatia M."/>
            <person name="Cooper J."/>
            <person name="Damon W."/>
            <person name="Desjardin D."/>
            <person name="Finy P."/>
            <person name="Geml J."/>
            <person name="Haridas S."/>
            <person name="Hughes K."/>
            <person name="Justo A."/>
            <person name="Karasinski D."/>
            <person name="Kautmanova I."/>
            <person name="Kiss B."/>
            <person name="Kocsube S."/>
            <person name="Kotiranta H."/>
            <person name="LaButti K.M."/>
            <person name="Lechner B.E."/>
            <person name="Liimatainen K."/>
            <person name="Lipzen A."/>
            <person name="Lukacs Z."/>
            <person name="Mihaltcheva S."/>
            <person name="Morgado L.N."/>
            <person name="Niskanen T."/>
            <person name="Noordeloos M.E."/>
            <person name="Ohm R.A."/>
            <person name="Ortiz-Santana B."/>
            <person name="Ovrebo C."/>
            <person name="Racz N."/>
            <person name="Riley R."/>
            <person name="Savchenko A."/>
            <person name="Shiryaev A."/>
            <person name="Soop K."/>
            <person name="Spirin V."/>
            <person name="Szebenyi C."/>
            <person name="Tomsovsky M."/>
            <person name="Tulloss R.E."/>
            <person name="Uehling J."/>
            <person name="Grigoriev I.V."/>
            <person name="Vagvolgyi C."/>
            <person name="Papp T."/>
            <person name="Martin F.M."/>
            <person name="Miettinen O."/>
            <person name="Hibbett D.S."/>
            <person name="Nagy L.G."/>
        </authorList>
    </citation>
    <scope>NUCLEOTIDE SEQUENCE [LARGE SCALE GENOMIC DNA]</scope>
    <source>
        <strain evidence="2 3">CBS 309.79</strain>
    </source>
</reference>
<evidence type="ECO:0000313" key="3">
    <source>
        <dbReference type="Proteomes" id="UP000305067"/>
    </source>
</evidence>
<feature type="region of interest" description="Disordered" evidence="1">
    <location>
        <begin position="260"/>
        <end position="290"/>
    </location>
</feature>
<accession>A0A5C3Q6A8</accession>
<protein>
    <submittedName>
        <fullName evidence="2">Uncharacterized protein</fullName>
    </submittedName>
</protein>
<organism evidence="2 3">
    <name type="scientific">Pterulicium gracile</name>
    <dbReference type="NCBI Taxonomy" id="1884261"/>
    <lineage>
        <taxon>Eukaryota</taxon>
        <taxon>Fungi</taxon>
        <taxon>Dikarya</taxon>
        <taxon>Basidiomycota</taxon>
        <taxon>Agaricomycotina</taxon>
        <taxon>Agaricomycetes</taxon>
        <taxon>Agaricomycetidae</taxon>
        <taxon>Agaricales</taxon>
        <taxon>Pleurotineae</taxon>
        <taxon>Pterulaceae</taxon>
        <taxon>Pterulicium</taxon>
    </lineage>
</organism>
<gene>
    <name evidence="2" type="ORF">BDV98DRAFT_596403</name>
</gene>
<evidence type="ECO:0000313" key="2">
    <source>
        <dbReference type="EMBL" id="TFK97654.1"/>
    </source>
</evidence>
<dbReference type="AlphaFoldDB" id="A0A5C3Q6A8"/>
<dbReference type="EMBL" id="ML178845">
    <property type="protein sequence ID" value="TFK97654.1"/>
    <property type="molecule type" value="Genomic_DNA"/>
</dbReference>
<evidence type="ECO:0000256" key="1">
    <source>
        <dbReference type="SAM" id="MobiDB-lite"/>
    </source>
</evidence>
<feature type="compositionally biased region" description="Low complexity" evidence="1">
    <location>
        <begin position="381"/>
        <end position="390"/>
    </location>
</feature>
<name>A0A5C3Q6A8_9AGAR</name>
<feature type="region of interest" description="Disordered" evidence="1">
    <location>
        <begin position="372"/>
        <end position="391"/>
    </location>
</feature>
<keyword evidence="3" id="KW-1185">Reference proteome</keyword>